<dbReference type="SUPFAM" id="SSF56672">
    <property type="entry name" value="DNA/RNA polymerases"/>
    <property type="match status" value="1"/>
</dbReference>
<dbReference type="Pfam" id="PF09004">
    <property type="entry name" value="ALKBH8_N"/>
    <property type="match status" value="1"/>
</dbReference>
<sequence length="860" mass="96523">MDELRLQVATNNAVKDSCILLFTETWLHPLIPDSAAELTGYTMQRQDRTQSSGKTRGGGLCMYVNNSWCTNTVTVDSHCSPDLEYVSVKCRPFYLPREFSVVILTAVYIPPDANAKVASNHLHSSIGSQESKYPDAVHIVAGDFNHADLKTVLPKFYQHVKCTTRGDKTLDKVYSNIKLGYRAKPLPHLGQSDHLSLLLIPAYAPLRKSTPTITKTVTTWPDGASQQLQDCLDRTNWEVFLHHDLEIFTGSVLGYIQHCIATVTVEKQIRIYPNQKPWMTREVQQLLRERNTAFRSGDQVLYSAARADLKRGVKGAKSDYRRRIEAHLESNNSRQVWQGVQQLTNYKSTLGAAEGEASLAEELNTFFARFEVEPPKAATPHPMVHSNFTLTEHEVRRTLRAVDPRKAAGPDGVPGRVLRDCAEQLAGVFTRIFNQSLAESSVPPCLKSSIIVPLPKKPQISSLNDYRPVALTPVVMKCFEKLVRGHITSHLPKSLDVRGHITSHLPKSLDPHQFAYRANRSTEDAIASALHAALSHLEQQGSYVRMLFVDYSSAFNTILPHKLVNLGIPHPTCIWINSFLTCRTQRVRVGHHTSTALSLSTGSPQGCVLSPLLFTLYTHDCVPTHHNNTFVKFADDTTVVGLISGADESAYRNEVEHLAAWCGENNLQLNTAKTKELVIDYRRIKTDITPLIIGGDCVEQVSDFRFLGVQIEEGLTWTVNTTQVIKKAQQRLHFLRVLRKNNITQRLLVSFYRCSIEAILTYCICVWFNSCTVAQRKALQQVVNTAQRIVGCPLPSLDDLHCARCAKKAQNIIKDTSHPGHLLFELLPSGRRYRTIRSRTNRLKNSFFPSAITTLNALRK</sequence>
<dbReference type="EMBL" id="OY660879">
    <property type="protein sequence ID" value="CAJ1076957.1"/>
    <property type="molecule type" value="Genomic_DNA"/>
</dbReference>
<dbReference type="InterPro" id="IPR015095">
    <property type="entry name" value="AlkB_hom8_N"/>
</dbReference>
<dbReference type="GO" id="GO:0008168">
    <property type="term" value="F:methyltransferase activity"/>
    <property type="evidence" value="ECO:0007669"/>
    <property type="project" value="InterPro"/>
</dbReference>
<dbReference type="InterPro" id="IPR000477">
    <property type="entry name" value="RT_dom"/>
</dbReference>
<dbReference type="AlphaFoldDB" id="A0AAV1GSW0"/>
<reference evidence="2" key="1">
    <citation type="submission" date="2023-08" db="EMBL/GenBank/DDBJ databases">
        <authorList>
            <person name="Alioto T."/>
            <person name="Alioto T."/>
            <person name="Gomez Garrido J."/>
        </authorList>
    </citation>
    <scope>NUCLEOTIDE SEQUENCE</scope>
</reference>
<dbReference type="InterPro" id="IPR043502">
    <property type="entry name" value="DNA/RNA_pol_sf"/>
</dbReference>
<dbReference type="PANTHER" id="PTHR47510">
    <property type="entry name" value="REVERSE TRANSCRIPTASE DOMAIN-CONTAINING PROTEIN"/>
    <property type="match status" value="1"/>
</dbReference>
<dbReference type="Proteomes" id="UP001178508">
    <property type="component" value="Chromosome 16"/>
</dbReference>
<dbReference type="PROSITE" id="PS50878">
    <property type="entry name" value="RT_POL"/>
    <property type="match status" value="1"/>
</dbReference>
<dbReference type="InterPro" id="IPR036691">
    <property type="entry name" value="Endo/exonu/phosph_ase_sf"/>
</dbReference>
<evidence type="ECO:0000313" key="2">
    <source>
        <dbReference type="EMBL" id="CAJ1076957.1"/>
    </source>
</evidence>
<dbReference type="GO" id="GO:0016706">
    <property type="term" value="F:2-oxoglutarate-dependent dioxygenase activity"/>
    <property type="evidence" value="ECO:0007669"/>
    <property type="project" value="InterPro"/>
</dbReference>
<evidence type="ECO:0000313" key="3">
    <source>
        <dbReference type="Proteomes" id="UP001178508"/>
    </source>
</evidence>
<evidence type="ECO:0000259" key="1">
    <source>
        <dbReference type="PROSITE" id="PS50878"/>
    </source>
</evidence>
<dbReference type="Gene3D" id="3.60.10.10">
    <property type="entry name" value="Endonuclease/exonuclease/phosphatase"/>
    <property type="match status" value="1"/>
</dbReference>
<dbReference type="SUPFAM" id="SSF56219">
    <property type="entry name" value="DNase I-like"/>
    <property type="match status" value="1"/>
</dbReference>
<dbReference type="CDD" id="cd01650">
    <property type="entry name" value="RT_nLTR_like"/>
    <property type="match status" value="1"/>
</dbReference>
<keyword evidence="3" id="KW-1185">Reference proteome</keyword>
<protein>
    <submittedName>
        <fullName evidence="2">Uncharacterized protein LOC125983400</fullName>
    </submittedName>
</protein>
<dbReference type="Pfam" id="PF00078">
    <property type="entry name" value="RVT_1"/>
    <property type="match status" value="1"/>
</dbReference>
<organism evidence="2 3">
    <name type="scientific">Xyrichtys novacula</name>
    <name type="common">Pearly razorfish</name>
    <name type="synonym">Hemipteronotus novacula</name>
    <dbReference type="NCBI Taxonomy" id="13765"/>
    <lineage>
        <taxon>Eukaryota</taxon>
        <taxon>Metazoa</taxon>
        <taxon>Chordata</taxon>
        <taxon>Craniata</taxon>
        <taxon>Vertebrata</taxon>
        <taxon>Euteleostomi</taxon>
        <taxon>Actinopterygii</taxon>
        <taxon>Neopterygii</taxon>
        <taxon>Teleostei</taxon>
        <taxon>Neoteleostei</taxon>
        <taxon>Acanthomorphata</taxon>
        <taxon>Eupercaria</taxon>
        <taxon>Labriformes</taxon>
        <taxon>Labridae</taxon>
        <taxon>Xyrichtys</taxon>
    </lineage>
</organism>
<name>A0AAV1GSW0_XYRNO</name>
<accession>A0AAV1GSW0</accession>
<feature type="domain" description="Reverse transcriptase" evidence="1">
    <location>
        <begin position="435"/>
        <end position="711"/>
    </location>
</feature>
<proteinExistence type="predicted"/>
<dbReference type="PANTHER" id="PTHR47510:SF3">
    <property type="entry name" value="ENDO_EXONUCLEASE_PHOSPHATASE DOMAIN-CONTAINING PROTEIN"/>
    <property type="match status" value="1"/>
</dbReference>
<gene>
    <name evidence="2" type="ORF">XNOV1_A013219</name>
</gene>